<evidence type="ECO:0000313" key="2">
    <source>
        <dbReference type="WBParaSite" id="ES5_v2.g7080.t1"/>
    </source>
</evidence>
<organism evidence="1 2">
    <name type="scientific">Panagrolaimus sp. ES5</name>
    <dbReference type="NCBI Taxonomy" id="591445"/>
    <lineage>
        <taxon>Eukaryota</taxon>
        <taxon>Metazoa</taxon>
        <taxon>Ecdysozoa</taxon>
        <taxon>Nematoda</taxon>
        <taxon>Chromadorea</taxon>
        <taxon>Rhabditida</taxon>
        <taxon>Tylenchina</taxon>
        <taxon>Panagrolaimomorpha</taxon>
        <taxon>Panagrolaimoidea</taxon>
        <taxon>Panagrolaimidae</taxon>
        <taxon>Panagrolaimus</taxon>
    </lineage>
</organism>
<evidence type="ECO:0000313" key="1">
    <source>
        <dbReference type="Proteomes" id="UP000887579"/>
    </source>
</evidence>
<reference evidence="2" key="1">
    <citation type="submission" date="2022-11" db="UniProtKB">
        <authorList>
            <consortium name="WormBaseParasite"/>
        </authorList>
    </citation>
    <scope>IDENTIFICATION</scope>
</reference>
<accession>A0AC34GRB1</accession>
<proteinExistence type="predicted"/>
<dbReference type="Proteomes" id="UP000887579">
    <property type="component" value="Unplaced"/>
</dbReference>
<sequence>MLSSKQFLLILLCFIVACLYDINAQPFSLFGNFSAKDTKNFFYENMRSIKRGGDFCGCNMGCFYRSAGQCASCCSLGL</sequence>
<dbReference type="WBParaSite" id="ES5_v2.g7080.t1">
    <property type="protein sequence ID" value="ES5_v2.g7080.t1"/>
    <property type="gene ID" value="ES5_v2.g7080"/>
</dbReference>
<name>A0AC34GRB1_9BILA</name>
<protein>
    <submittedName>
        <fullName evidence="2">Uncharacterized protein</fullName>
    </submittedName>
</protein>